<evidence type="ECO:0000313" key="2">
    <source>
        <dbReference type="EMBL" id="SFV89542.1"/>
    </source>
</evidence>
<dbReference type="EMBL" id="FPHY01000082">
    <property type="protein sequence ID" value="SFV86475.1"/>
    <property type="molecule type" value="Genomic_DNA"/>
</dbReference>
<name>A0A1W1E6F6_9ZZZZ</name>
<accession>A0A1W1E6F6</accession>
<dbReference type="EMBL" id="FPHZ01000234">
    <property type="protein sequence ID" value="SFV89542.1"/>
    <property type="molecule type" value="Genomic_DNA"/>
</dbReference>
<proteinExistence type="predicted"/>
<reference evidence="2" key="1">
    <citation type="submission" date="2016-10" db="EMBL/GenBank/DDBJ databases">
        <authorList>
            <person name="de Groot N.N."/>
        </authorList>
    </citation>
    <scope>NUCLEOTIDE SEQUENCE</scope>
</reference>
<dbReference type="AlphaFoldDB" id="A0A1W1E6F6"/>
<protein>
    <submittedName>
        <fullName evidence="2">Uncharacterized protein</fullName>
    </submittedName>
</protein>
<sequence>MKHIKQHLSHPKTRQITGYSPYFWVENALFSIFPKSHWVINTEVSTGANN</sequence>
<organism evidence="2">
    <name type="scientific">hydrothermal vent metagenome</name>
    <dbReference type="NCBI Taxonomy" id="652676"/>
    <lineage>
        <taxon>unclassified sequences</taxon>
        <taxon>metagenomes</taxon>
        <taxon>ecological metagenomes</taxon>
    </lineage>
</organism>
<gene>
    <name evidence="1" type="ORF">MNB_SUP05-SYMBIONT-4-1365</name>
    <name evidence="2" type="ORF">MNB_SUP05-SYMBIONT-5-303</name>
</gene>
<evidence type="ECO:0000313" key="1">
    <source>
        <dbReference type="EMBL" id="SFV86475.1"/>
    </source>
</evidence>